<evidence type="ECO:0000256" key="5">
    <source>
        <dbReference type="ARBA" id="ARBA00022679"/>
    </source>
</evidence>
<dbReference type="PANTHER" id="PTHR43532">
    <property type="entry name" value="GLUCOSE-1-PHOSPHATE THYMIDYLYLTRANSFERASE"/>
    <property type="match status" value="1"/>
</dbReference>
<protein>
    <recommendedName>
        <fullName evidence="4">Glucose-1-phosphate thymidylyltransferase</fullName>
        <ecNumber evidence="3">2.7.7.24</ecNumber>
    </recommendedName>
    <alternativeName>
        <fullName evidence="10">dTDP-glucose pyrophosphorylase</fullName>
    </alternativeName>
    <alternativeName>
        <fullName evidence="9">dTDP-glucose synthase</fullName>
    </alternativeName>
</protein>
<evidence type="ECO:0000259" key="12">
    <source>
        <dbReference type="Pfam" id="PF00483"/>
    </source>
</evidence>
<feature type="domain" description="Nucleotidyl transferase" evidence="12">
    <location>
        <begin position="2"/>
        <end position="237"/>
    </location>
</feature>
<dbReference type="InterPro" id="IPR029044">
    <property type="entry name" value="Nucleotide-diphossugar_trans"/>
</dbReference>
<keyword evidence="6" id="KW-0548">Nucleotidyltransferase</keyword>
<dbReference type="AlphaFoldDB" id="A0A1B2DKK8"/>
<dbReference type="GO" id="GO:0008879">
    <property type="term" value="F:glucose-1-phosphate thymidylyltransferase activity"/>
    <property type="evidence" value="ECO:0007669"/>
    <property type="project" value="UniProtKB-EC"/>
</dbReference>
<dbReference type="Gene3D" id="3.90.550.10">
    <property type="entry name" value="Spore Coat Polysaccharide Biosynthesis Protein SpsA, Chain A"/>
    <property type="match status" value="1"/>
</dbReference>
<evidence type="ECO:0000313" key="13">
    <source>
        <dbReference type="EMBL" id="ANY68254.1"/>
    </source>
</evidence>
<dbReference type="Pfam" id="PF00483">
    <property type="entry name" value="NTP_transferase"/>
    <property type="match status" value="1"/>
</dbReference>
<keyword evidence="7" id="KW-0479">Metal-binding</keyword>
<proteinExistence type="inferred from homology"/>
<sequence>MKAVILAGGTGTRLKPLTTLMNKHMLPVGKHPMIFYGIDKLHQAGITEMLLVTGRQSIGLFAQYLGSGRELGVSLTYRIQEEAGGIAEALELARDFIRNDEKFIVLLGDNLFEDNLAPYVRKFAQQQEGAMVLLKQVPDPHRYGIAVFQEAGQIAYIDEKPAEPLSDLCVTGIYMYDSSVFAAIDRLEPSGRGELEITDLNNMYARAGTLASHTLAGWWTDAGTFESLHEAAARLLKETGE</sequence>
<dbReference type="InterPro" id="IPR005835">
    <property type="entry name" value="NTP_transferase_dom"/>
</dbReference>
<dbReference type="PANTHER" id="PTHR43532:SF1">
    <property type="entry name" value="GLUCOSE-1-PHOSPHATE THYMIDYLYLTRANSFERASE 1"/>
    <property type="match status" value="1"/>
</dbReference>
<dbReference type="InterPro" id="IPR005907">
    <property type="entry name" value="G1P_thy_trans_s"/>
</dbReference>
<dbReference type="EMBL" id="CP016808">
    <property type="protein sequence ID" value="ANY68254.1"/>
    <property type="molecule type" value="Genomic_DNA"/>
</dbReference>
<gene>
    <name evidence="13" type="ORF">BBD42_18560</name>
</gene>
<evidence type="ECO:0000256" key="11">
    <source>
        <dbReference type="ARBA" id="ARBA00049336"/>
    </source>
</evidence>
<evidence type="ECO:0000256" key="7">
    <source>
        <dbReference type="ARBA" id="ARBA00022723"/>
    </source>
</evidence>
<evidence type="ECO:0000256" key="10">
    <source>
        <dbReference type="ARBA" id="ARBA00032598"/>
    </source>
</evidence>
<dbReference type="EC" id="2.7.7.24" evidence="3"/>
<evidence type="ECO:0000256" key="4">
    <source>
        <dbReference type="ARBA" id="ARBA00017654"/>
    </source>
</evidence>
<accession>A0A1B2DKK8</accession>
<name>A0A1B2DKK8_9BACL</name>
<evidence type="ECO:0000256" key="1">
    <source>
        <dbReference type="ARBA" id="ARBA00001946"/>
    </source>
</evidence>
<comment type="cofactor">
    <cofactor evidence="1">
        <name>Mg(2+)</name>
        <dbReference type="ChEBI" id="CHEBI:18420"/>
    </cofactor>
</comment>
<evidence type="ECO:0000256" key="8">
    <source>
        <dbReference type="ARBA" id="ARBA00022842"/>
    </source>
</evidence>
<evidence type="ECO:0000256" key="3">
    <source>
        <dbReference type="ARBA" id="ARBA00012461"/>
    </source>
</evidence>
<evidence type="ECO:0000256" key="6">
    <source>
        <dbReference type="ARBA" id="ARBA00022695"/>
    </source>
</evidence>
<reference evidence="13" key="1">
    <citation type="submission" date="2016-08" db="EMBL/GenBank/DDBJ databases">
        <title>Complete Genome Seqeunce of Paenibacillus sp. BIHB 4019 from tea rhizoplane.</title>
        <authorList>
            <person name="Thakur R."/>
            <person name="Swarnkar M.K."/>
            <person name="Gulati A."/>
        </authorList>
    </citation>
    <scope>NUCLEOTIDE SEQUENCE [LARGE SCALE GENOMIC DNA]</scope>
    <source>
        <strain evidence="13">BIHB4019</strain>
    </source>
</reference>
<comment type="catalytic activity">
    <reaction evidence="11">
        <text>dTTP + alpha-D-glucose 1-phosphate + H(+) = dTDP-alpha-D-glucose + diphosphate</text>
        <dbReference type="Rhea" id="RHEA:15225"/>
        <dbReference type="ChEBI" id="CHEBI:15378"/>
        <dbReference type="ChEBI" id="CHEBI:33019"/>
        <dbReference type="ChEBI" id="CHEBI:37568"/>
        <dbReference type="ChEBI" id="CHEBI:57477"/>
        <dbReference type="ChEBI" id="CHEBI:58601"/>
        <dbReference type="EC" id="2.7.7.24"/>
    </reaction>
</comment>
<evidence type="ECO:0000256" key="2">
    <source>
        <dbReference type="ARBA" id="ARBA00010480"/>
    </source>
</evidence>
<keyword evidence="13" id="KW-0167">Capsid protein</keyword>
<dbReference type="GO" id="GO:0046872">
    <property type="term" value="F:metal ion binding"/>
    <property type="evidence" value="ECO:0007669"/>
    <property type="project" value="UniProtKB-KW"/>
</dbReference>
<dbReference type="RefSeq" id="WP_099519403.1">
    <property type="nucleotide sequence ID" value="NZ_CP016808.1"/>
</dbReference>
<evidence type="ECO:0000256" key="9">
    <source>
        <dbReference type="ARBA" id="ARBA00032492"/>
    </source>
</evidence>
<organism evidence="13">
    <name type="scientific">Paenibacillus sp. BIHB 4019</name>
    <dbReference type="NCBI Taxonomy" id="1870819"/>
    <lineage>
        <taxon>Bacteria</taxon>
        <taxon>Bacillati</taxon>
        <taxon>Bacillota</taxon>
        <taxon>Bacilli</taxon>
        <taxon>Bacillales</taxon>
        <taxon>Paenibacillaceae</taxon>
        <taxon>Paenibacillus</taxon>
    </lineage>
</organism>
<dbReference type="SUPFAM" id="SSF53448">
    <property type="entry name" value="Nucleotide-diphospho-sugar transferases"/>
    <property type="match status" value="1"/>
</dbReference>
<keyword evidence="5" id="KW-0808">Transferase</keyword>
<keyword evidence="13" id="KW-0946">Virion</keyword>
<keyword evidence="8" id="KW-0460">Magnesium</keyword>
<comment type="similarity">
    <text evidence="2">Belongs to the glucose-1-phosphate thymidylyltransferase family.</text>
</comment>